<accession>A0A1H5DNX1</accession>
<name>A0A1H5DNX1_RHOJO</name>
<evidence type="ECO:0000313" key="2">
    <source>
        <dbReference type="Proteomes" id="UP000183407"/>
    </source>
</evidence>
<protein>
    <submittedName>
        <fullName evidence="1">Uncharacterized protein</fullName>
    </submittedName>
</protein>
<dbReference type="EMBL" id="FNTL01000004">
    <property type="protein sequence ID" value="SED80527.1"/>
    <property type="molecule type" value="Genomic_DNA"/>
</dbReference>
<dbReference type="Proteomes" id="UP000183407">
    <property type="component" value="Unassembled WGS sequence"/>
</dbReference>
<organism evidence="1 2">
    <name type="scientific">Rhodococcus jostii</name>
    <dbReference type="NCBI Taxonomy" id="132919"/>
    <lineage>
        <taxon>Bacteria</taxon>
        <taxon>Bacillati</taxon>
        <taxon>Actinomycetota</taxon>
        <taxon>Actinomycetes</taxon>
        <taxon>Mycobacteriales</taxon>
        <taxon>Nocardiaceae</taxon>
        <taxon>Rhodococcus</taxon>
    </lineage>
</organism>
<evidence type="ECO:0000313" key="1">
    <source>
        <dbReference type="EMBL" id="SED80527.1"/>
    </source>
</evidence>
<gene>
    <name evidence="1" type="ORF">SAMN04490220_5611</name>
</gene>
<proteinExistence type="predicted"/>
<dbReference type="AlphaFoldDB" id="A0A1H5DNX1"/>
<reference evidence="2" key="1">
    <citation type="submission" date="2016-10" db="EMBL/GenBank/DDBJ databases">
        <authorList>
            <person name="Varghese N."/>
        </authorList>
    </citation>
    <scope>NUCLEOTIDE SEQUENCE [LARGE SCALE GENOMIC DNA]</scope>
    <source>
        <strain evidence="2">DSM 44719</strain>
    </source>
</reference>
<sequence length="193" mass="21892">MASSIGPSLARGFEMIVLREHHPPEHVPLQWIVAFVDDEPVPELWHPGDNVTACLAWLDEWQLPAEVRSLAEDVEVRPNEVLRGGFYVDRYPSCAPRPVQPTSGVVMSIEFVANIELHTGRGWKMLPGNVQLRHVPDTGTWRMPNRQFSVPGTAGDLRFIEQSEFVTRYGVTAPAFRRDSRYFRVVLCLTSQE</sequence>
<dbReference type="RefSeq" id="WP_240319846.1">
    <property type="nucleotide sequence ID" value="NZ_FNTL01000004.1"/>
</dbReference>